<name>C7MI19_BRAFD</name>
<dbReference type="AlphaFoldDB" id="C7MI19"/>
<evidence type="ECO:0000313" key="2">
    <source>
        <dbReference type="EMBL" id="ACU84445.1"/>
    </source>
</evidence>
<sequence>MRGGVGRGRPDGGAGPRARTGRRRRQQAGGPAALLEHRRGNTAHLGGVEPGPALHPASPLVRPSRGAPITPAPATLPTLAAQAQRLLDLDVHTLAGLPAEALTAAAERWGSTRTDALLAIDPALAPPSALTPLLRRGGKPGFVVEDMTDVDSFAPTGVELGGEPLHLVEGPQRGDEFENASPAEALAELTARTRSPLLLTEGLHWVLQQPEVLERGHCFMTIGSRRTTPGGAVDARTPALWISNGTGRDGRERKDAPKLGWCWWNNRHTWLGIASAAGRSAV</sequence>
<feature type="region of interest" description="Disordered" evidence="1">
    <location>
        <begin position="1"/>
        <end position="56"/>
    </location>
</feature>
<accession>C7MI19</accession>
<dbReference type="HOGENOM" id="CLU_085950_0_0_11"/>
<evidence type="ECO:0000256" key="1">
    <source>
        <dbReference type="SAM" id="MobiDB-lite"/>
    </source>
</evidence>
<evidence type="ECO:0000313" key="3">
    <source>
        <dbReference type="Proteomes" id="UP000001919"/>
    </source>
</evidence>
<dbReference type="eggNOG" id="ENOG502ZCBY">
    <property type="taxonomic scope" value="Bacteria"/>
</dbReference>
<proteinExistence type="predicted"/>
<dbReference type="KEGG" id="bfa:Bfae_05790"/>
<dbReference type="OrthoDB" id="3242676at2"/>
<keyword evidence="3" id="KW-1185">Reference proteome</keyword>
<dbReference type="PATRIC" id="fig|446465.5.peg.567"/>
<protein>
    <submittedName>
        <fullName evidence="2">Uncharacterized protein</fullName>
    </submittedName>
</protein>
<dbReference type="Pfam" id="PF18959">
    <property type="entry name" value="DUF5701"/>
    <property type="match status" value="1"/>
</dbReference>
<gene>
    <name evidence="2" type="ordered locus">Bfae_05790</name>
</gene>
<reference evidence="2 3" key="1">
    <citation type="journal article" date="2009" name="Stand. Genomic Sci.">
        <title>Complete genome sequence of Brachybacterium faecium type strain (Schefferle 6-10).</title>
        <authorList>
            <person name="Lapidus A."/>
            <person name="Pukall R."/>
            <person name="Labuttii K."/>
            <person name="Copeland A."/>
            <person name="Del Rio T.G."/>
            <person name="Nolan M."/>
            <person name="Chen F."/>
            <person name="Lucas S."/>
            <person name="Tice H."/>
            <person name="Cheng J.F."/>
            <person name="Bruce D."/>
            <person name="Goodwin L."/>
            <person name="Pitluck S."/>
            <person name="Rohde M."/>
            <person name="Goker M."/>
            <person name="Pati A."/>
            <person name="Ivanova N."/>
            <person name="Mavrommatis K."/>
            <person name="Chen A."/>
            <person name="Palaniappan K."/>
            <person name="D'haeseleer P."/>
            <person name="Chain P."/>
            <person name="Bristow J."/>
            <person name="Eisen J.A."/>
            <person name="Markowitz V."/>
            <person name="Hugenholtz P."/>
            <person name="Kyrpides N.C."/>
            <person name="Klenk H.P."/>
        </authorList>
    </citation>
    <scope>NUCLEOTIDE SEQUENCE [LARGE SCALE GENOMIC DNA]</scope>
    <source>
        <strain evidence="3">ATCC 43885 / DSM 4810 / JCM 11609 / LMG 19847 / NBRC 14762 / NCIMB 9860 / 6-10</strain>
    </source>
</reference>
<dbReference type="Proteomes" id="UP000001919">
    <property type="component" value="Chromosome"/>
</dbReference>
<dbReference type="EMBL" id="CP001643">
    <property type="protein sequence ID" value="ACU84445.1"/>
    <property type="molecule type" value="Genomic_DNA"/>
</dbReference>
<dbReference type="InterPro" id="IPR043755">
    <property type="entry name" value="DUF5701"/>
</dbReference>
<organism evidence="2 3">
    <name type="scientific">Brachybacterium faecium (strain ATCC 43885 / DSM 4810 / JCM 11609 / LMG 19847 / NBRC 14762 / NCIMB 9860 / 6-10)</name>
    <dbReference type="NCBI Taxonomy" id="446465"/>
    <lineage>
        <taxon>Bacteria</taxon>
        <taxon>Bacillati</taxon>
        <taxon>Actinomycetota</taxon>
        <taxon>Actinomycetes</taxon>
        <taxon>Micrococcales</taxon>
        <taxon>Dermabacteraceae</taxon>
        <taxon>Brachybacterium</taxon>
    </lineage>
</organism>
<feature type="compositionally biased region" description="Gly residues" evidence="1">
    <location>
        <begin position="1"/>
        <end position="15"/>
    </location>
</feature>